<keyword evidence="2" id="KW-1185">Reference proteome</keyword>
<reference evidence="1" key="1">
    <citation type="submission" date="2020-05" db="EMBL/GenBank/DDBJ databases">
        <title>Large-scale comparative analyses of tick genomes elucidate their genetic diversity and vector capacities.</title>
        <authorList>
            <person name="Jia N."/>
            <person name="Wang J."/>
            <person name="Shi W."/>
            <person name="Du L."/>
            <person name="Sun Y."/>
            <person name="Zhan W."/>
            <person name="Jiang J."/>
            <person name="Wang Q."/>
            <person name="Zhang B."/>
            <person name="Ji P."/>
            <person name="Sakyi L.B."/>
            <person name="Cui X."/>
            <person name="Yuan T."/>
            <person name="Jiang B."/>
            <person name="Yang W."/>
            <person name="Lam T.T.-Y."/>
            <person name="Chang Q."/>
            <person name="Ding S."/>
            <person name="Wang X."/>
            <person name="Zhu J."/>
            <person name="Ruan X."/>
            <person name="Zhao L."/>
            <person name="Wei J."/>
            <person name="Que T."/>
            <person name="Du C."/>
            <person name="Cheng J."/>
            <person name="Dai P."/>
            <person name="Han X."/>
            <person name="Huang E."/>
            <person name="Gao Y."/>
            <person name="Liu J."/>
            <person name="Shao H."/>
            <person name="Ye R."/>
            <person name="Li L."/>
            <person name="Wei W."/>
            <person name="Wang X."/>
            <person name="Wang C."/>
            <person name="Yang T."/>
            <person name="Huo Q."/>
            <person name="Li W."/>
            <person name="Guo W."/>
            <person name="Chen H."/>
            <person name="Zhou L."/>
            <person name="Ni X."/>
            <person name="Tian J."/>
            <person name="Zhou Y."/>
            <person name="Sheng Y."/>
            <person name="Liu T."/>
            <person name="Pan Y."/>
            <person name="Xia L."/>
            <person name="Li J."/>
            <person name="Zhao F."/>
            <person name="Cao W."/>
        </authorList>
    </citation>
    <scope>NUCLEOTIDE SEQUENCE</scope>
    <source>
        <strain evidence="1">Hyas-2018</strain>
    </source>
</reference>
<sequence length="114" mass="12636">MDDIPVTEIDLSVPLHIPGLISSDKYLNASRKEQDMADGGDGGKKKKKKLKKSKDRRKKLPQLASESEEEELPAPLGVVNTSVEMPEGARLTDDDDDDRNADDPHRALDIDLEE</sequence>
<accession>A0ACB7T3T3</accession>
<protein>
    <submittedName>
        <fullName evidence="1">Uncharacterized protein</fullName>
    </submittedName>
</protein>
<evidence type="ECO:0000313" key="2">
    <source>
        <dbReference type="Proteomes" id="UP000821845"/>
    </source>
</evidence>
<evidence type="ECO:0000313" key="1">
    <source>
        <dbReference type="EMBL" id="KAH6941758.1"/>
    </source>
</evidence>
<gene>
    <name evidence="1" type="ORF">HPB50_023564</name>
</gene>
<organism evidence="1 2">
    <name type="scientific">Hyalomma asiaticum</name>
    <name type="common">Tick</name>
    <dbReference type="NCBI Taxonomy" id="266040"/>
    <lineage>
        <taxon>Eukaryota</taxon>
        <taxon>Metazoa</taxon>
        <taxon>Ecdysozoa</taxon>
        <taxon>Arthropoda</taxon>
        <taxon>Chelicerata</taxon>
        <taxon>Arachnida</taxon>
        <taxon>Acari</taxon>
        <taxon>Parasitiformes</taxon>
        <taxon>Ixodida</taxon>
        <taxon>Ixodoidea</taxon>
        <taxon>Ixodidae</taxon>
        <taxon>Hyalomminae</taxon>
        <taxon>Hyalomma</taxon>
    </lineage>
</organism>
<name>A0ACB7T3T3_HYAAI</name>
<comment type="caution">
    <text evidence="1">The sequence shown here is derived from an EMBL/GenBank/DDBJ whole genome shotgun (WGS) entry which is preliminary data.</text>
</comment>
<dbReference type="EMBL" id="CM023491">
    <property type="protein sequence ID" value="KAH6941758.1"/>
    <property type="molecule type" value="Genomic_DNA"/>
</dbReference>
<proteinExistence type="predicted"/>
<dbReference type="Proteomes" id="UP000821845">
    <property type="component" value="Chromosome 11"/>
</dbReference>